<keyword evidence="2" id="KW-0378">Hydrolase</keyword>
<keyword evidence="3" id="KW-1185">Reference proteome</keyword>
<accession>A0A1Y4DI39</accession>
<feature type="domain" description="Metallo-beta-lactamase" evidence="1">
    <location>
        <begin position="19"/>
        <end position="209"/>
    </location>
</feature>
<dbReference type="InterPro" id="IPR036866">
    <property type="entry name" value="RibonucZ/Hydroxyglut_hydro"/>
</dbReference>
<evidence type="ECO:0000259" key="1">
    <source>
        <dbReference type="SMART" id="SM00849"/>
    </source>
</evidence>
<dbReference type="Pfam" id="PF23023">
    <property type="entry name" value="Anti-Pycsar_Apyc1"/>
    <property type="match status" value="1"/>
</dbReference>
<dbReference type="Proteomes" id="UP000196368">
    <property type="component" value="Unassembled WGS sequence"/>
</dbReference>
<name>A0A1Y4DI39_9BACT</name>
<organism evidence="2 3">
    <name type="scientific">Candidatus Avelusimicrobium gallicola</name>
    <dbReference type="NCBI Taxonomy" id="2562704"/>
    <lineage>
        <taxon>Bacteria</taxon>
        <taxon>Pseudomonadati</taxon>
        <taxon>Elusimicrobiota</taxon>
        <taxon>Elusimicrobia</taxon>
        <taxon>Elusimicrobiales</taxon>
        <taxon>Elusimicrobiaceae</taxon>
        <taxon>Candidatus Avelusimicrobium</taxon>
    </lineage>
</organism>
<dbReference type="EMBL" id="NFJD01000001">
    <property type="protein sequence ID" value="OUO57329.1"/>
    <property type="molecule type" value="Genomic_DNA"/>
</dbReference>
<comment type="caution">
    <text evidence="2">The sequence shown here is derived from an EMBL/GenBank/DDBJ whole genome shotgun (WGS) entry which is preliminary data.</text>
</comment>
<dbReference type="InterPro" id="IPR001279">
    <property type="entry name" value="Metallo-B-lactamas"/>
</dbReference>
<evidence type="ECO:0000313" key="2">
    <source>
        <dbReference type="EMBL" id="OUO57329.1"/>
    </source>
</evidence>
<dbReference type="GO" id="GO:0042781">
    <property type="term" value="F:3'-tRNA processing endoribonuclease activity"/>
    <property type="evidence" value="ECO:0007669"/>
    <property type="project" value="TreeGrafter"/>
</dbReference>
<reference evidence="3" key="1">
    <citation type="submission" date="2017-04" db="EMBL/GenBank/DDBJ databases">
        <title>Function of individual gut microbiota members based on whole genome sequencing of pure cultures obtained from chicken caecum.</title>
        <authorList>
            <person name="Medvecky M."/>
            <person name="Cejkova D."/>
            <person name="Polansky O."/>
            <person name="Karasova D."/>
            <person name="Kubasova T."/>
            <person name="Cizek A."/>
            <person name="Rychlik I."/>
        </authorList>
    </citation>
    <scope>NUCLEOTIDE SEQUENCE [LARGE SCALE GENOMIC DNA]</scope>
    <source>
        <strain evidence="3">An273</strain>
    </source>
</reference>
<dbReference type="PANTHER" id="PTHR46018">
    <property type="entry name" value="ZINC PHOSPHODIESTERASE ELAC PROTEIN 1"/>
    <property type="match status" value="1"/>
</dbReference>
<gene>
    <name evidence="2" type="ORF">B5F75_00705</name>
</gene>
<dbReference type="AlphaFoldDB" id="A0A1Y4DI39"/>
<dbReference type="Gene3D" id="3.60.15.10">
    <property type="entry name" value="Ribonuclease Z/Hydroxyacylglutathione hydrolase-like"/>
    <property type="match status" value="1"/>
</dbReference>
<dbReference type="SMART" id="SM00849">
    <property type="entry name" value="Lactamase_B"/>
    <property type="match status" value="1"/>
</dbReference>
<sequence>MATSLIFLGTGNALVTKCYNTCFALQNGDEFFLTDAGGGNGILAQLEKARIPLPQIRSLFVTHGHTDHILGVIWVIRLAASLFTRGKHPGLTIYCHDECEKKLRAFCQMTLTAKLQAVLDNGVRFVCLQDGDSFQAAGFACTAFDIHSTKTKQFGYRAVLPDGQTLVCLGDEPYNPACQRYAQQADWLLSEAFCLFSEREQFKPYEKHHSTARDAACTAAQLGAKNLVLYHTQDNCLPERKRLYTAEARQCFSGPVYVPDDLQTIVL</sequence>
<evidence type="ECO:0000313" key="3">
    <source>
        <dbReference type="Proteomes" id="UP000196368"/>
    </source>
</evidence>
<proteinExistence type="predicted"/>
<dbReference type="OrthoDB" id="9794898at2"/>
<dbReference type="SUPFAM" id="SSF56281">
    <property type="entry name" value="Metallo-hydrolase/oxidoreductase"/>
    <property type="match status" value="1"/>
</dbReference>
<protein>
    <submittedName>
        <fullName evidence="2">MBL fold metallo-hydrolase</fullName>
    </submittedName>
</protein>
<dbReference type="PANTHER" id="PTHR46018:SF2">
    <property type="entry name" value="ZINC PHOSPHODIESTERASE ELAC PROTEIN 1"/>
    <property type="match status" value="1"/>
</dbReference>
<dbReference type="RefSeq" id="WP_087286431.1">
    <property type="nucleotide sequence ID" value="NZ_NFJD01000001.1"/>
</dbReference>